<evidence type="ECO:0000313" key="3">
    <source>
        <dbReference type="EMBL" id="MBB3040815.1"/>
    </source>
</evidence>
<gene>
    <name evidence="3" type="ORF">FHU40_000616</name>
</gene>
<feature type="transmembrane region" description="Helical" evidence="2">
    <location>
        <begin position="87"/>
        <end position="120"/>
    </location>
</feature>
<comment type="caution">
    <text evidence="3">The sequence shown here is derived from an EMBL/GenBank/DDBJ whole genome shotgun (WGS) entry which is preliminary data.</text>
</comment>
<dbReference type="EMBL" id="JACHWR010000001">
    <property type="protein sequence ID" value="MBB3040815.1"/>
    <property type="molecule type" value="Genomic_DNA"/>
</dbReference>
<keyword evidence="2" id="KW-0472">Membrane</keyword>
<proteinExistence type="predicted"/>
<protein>
    <submittedName>
        <fullName evidence="3">Fatty acid desaturase</fullName>
    </submittedName>
</protein>
<dbReference type="Proteomes" id="UP000589626">
    <property type="component" value="Unassembled WGS sequence"/>
</dbReference>
<dbReference type="InterPro" id="IPR025327">
    <property type="entry name" value="DUF4233"/>
</dbReference>
<name>A0A7W4VSH4_9ACTN</name>
<organism evidence="3 4">
    <name type="scientific">Nocardioides soli</name>
    <dbReference type="NCBI Taxonomy" id="1036020"/>
    <lineage>
        <taxon>Bacteria</taxon>
        <taxon>Bacillati</taxon>
        <taxon>Actinomycetota</taxon>
        <taxon>Actinomycetes</taxon>
        <taxon>Propionibacteriales</taxon>
        <taxon>Nocardioidaceae</taxon>
        <taxon>Nocardioides</taxon>
    </lineage>
</organism>
<evidence type="ECO:0000313" key="4">
    <source>
        <dbReference type="Proteomes" id="UP000589626"/>
    </source>
</evidence>
<accession>A0A7W4VSH4</accession>
<feature type="region of interest" description="Disordered" evidence="1">
    <location>
        <begin position="1"/>
        <end position="25"/>
    </location>
</feature>
<keyword evidence="4" id="KW-1185">Reference proteome</keyword>
<evidence type="ECO:0000256" key="2">
    <source>
        <dbReference type="SAM" id="Phobius"/>
    </source>
</evidence>
<sequence>MNDSEPIETPARAVPTPPDERERSPRRGMCAAVLSLEAITLGLTTPVLITVADVETGRALAVGLGLALACLLLAGLLRAEWAYGLGWVIQVAAIGLGFVIPMMFVLGAIFALLWGSAYLLGRRIERERAAAYAAYDAARATRDGAGGDEAGSEA</sequence>
<keyword evidence="2" id="KW-1133">Transmembrane helix</keyword>
<dbReference type="AlphaFoldDB" id="A0A7W4VSH4"/>
<feature type="transmembrane region" description="Helical" evidence="2">
    <location>
        <begin position="31"/>
        <end position="52"/>
    </location>
</feature>
<feature type="transmembrane region" description="Helical" evidence="2">
    <location>
        <begin position="59"/>
        <end position="81"/>
    </location>
</feature>
<evidence type="ECO:0000256" key="1">
    <source>
        <dbReference type="SAM" id="MobiDB-lite"/>
    </source>
</evidence>
<reference evidence="3 4" key="1">
    <citation type="submission" date="2020-08" db="EMBL/GenBank/DDBJ databases">
        <title>Sequencing the genomes of 1000 actinobacteria strains.</title>
        <authorList>
            <person name="Klenk H.-P."/>
        </authorList>
    </citation>
    <scope>NUCLEOTIDE SEQUENCE [LARGE SCALE GENOMIC DNA]</scope>
    <source>
        <strain evidence="3 4">DSM 105498</strain>
    </source>
</reference>
<dbReference type="RefSeq" id="WP_246389921.1">
    <property type="nucleotide sequence ID" value="NZ_JACHWR010000001.1"/>
</dbReference>
<keyword evidence="2" id="KW-0812">Transmembrane</keyword>
<dbReference type="Pfam" id="PF14017">
    <property type="entry name" value="DUF4233"/>
    <property type="match status" value="1"/>
</dbReference>